<evidence type="ECO:0000313" key="1">
    <source>
        <dbReference type="EMBL" id="KIX11946.1"/>
    </source>
</evidence>
<accession>A0A0D2J8C5</accession>
<sequence>MQGAYERWGNLANLLGLEGEEITSTKMAYEHGLGEINLRRLKIREV</sequence>
<evidence type="ECO:0000313" key="2">
    <source>
        <dbReference type="Proteomes" id="UP000032233"/>
    </source>
</evidence>
<comment type="caution">
    <text evidence="1">The sequence shown here is derived from an EMBL/GenBank/DDBJ whole genome shotgun (WGS) entry which is preliminary data.</text>
</comment>
<organism evidence="1 2">
    <name type="scientific">Dethiosulfatarculus sandiegensis</name>
    <dbReference type="NCBI Taxonomy" id="1429043"/>
    <lineage>
        <taxon>Bacteria</taxon>
        <taxon>Pseudomonadati</taxon>
        <taxon>Thermodesulfobacteriota</taxon>
        <taxon>Desulfarculia</taxon>
        <taxon>Desulfarculales</taxon>
        <taxon>Desulfarculaceae</taxon>
        <taxon>Dethiosulfatarculus</taxon>
    </lineage>
</organism>
<reference evidence="1 2" key="1">
    <citation type="submission" date="2013-11" db="EMBL/GenBank/DDBJ databases">
        <title>Metagenomic analysis of a methanogenic consortium involved in long chain n-alkane degradation.</title>
        <authorList>
            <person name="Davidova I.A."/>
            <person name="Callaghan A.V."/>
            <person name="Wawrik B."/>
            <person name="Pruitt S."/>
            <person name="Marks C."/>
            <person name="Duncan K.E."/>
            <person name="Suflita J.M."/>
        </authorList>
    </citation>
    <scope>NUCLEOTIDE SEQUENCE [LARGE SCALE GENOMIC DNA]</scope>
    <source>
        <strain evidence="1 2">SPR</strain>
    </source>
</reference>
<keyword evidence="2" id="KW-1185">Reference proteome</keyword>
<name>A0A0D2J8C5_9BACT</name>
<gene>
    <name evidence="1" type="ORF">X474_21690</name>
</gene>
<dbReference type="EMBL" id="AZAC01000037">
    <property type="protein sequence ID" value="KIX11946.1"/>
    <property type="molecule type" value="Genomic_DNA"/>
</dbReference>
<dbReference type="InParanoid" id="A0A0D2J8C5"/>
<protein>
    <submittedName>
        <fullName evidence="1">Uncharacterized protein</fullName>
    </submittedName>
</protein>
<dbReference type="AlphaFoldDB" id="A0A0D2J8C5"/>
<dbReference type="Proteomes" id="UP000032233">
    <property type="component" value="Unassembled WGS sequence"/>
</dbReference>
<proteinExistence type="predicted"/>